<dbReference type="EMBL" id="JANBUH010000103">
    <property type="protein sequence ID" value="KAJ2754658.1"/>
    <property type="molecule type" value="Genomic_DNA"/>
</dbReference>
<evidence type="ECO:0000313" key="2">
    <source>
        <dbReference type="EMBL" id="KAJ2754658.1"/>
    </source>
</evidence>
<keyword evidence="3" id="KW-1185">Reference proteome</keyword>
<comment type="caution">
    <text evidence="2">The sequence shown here is derived from an EMBL/GenBank/DDBJ whole genome shotgun (WGS) entry which is preliminary data.</text>
</comment>
<organism evidence="2 3">
    <name type="scientific">Coemansia pectinata</name>
    <dbReference type="NCBI Taxonomy" id="1052879"/>
    <lineage>
        <taxon>Eukaryota</taxon>
        <taxon>Fungi</taxon>
        <taxon>Fungi incertae sedis</taxon>
        <taxon>Zoopagomycota</taxon>
        <taxon>Kickxellomycotina</taxon>
        <taxon>Kickxellomycetes</taxon>
        <taxon>Kickxellales</taxon>
        <taxon>Kickxellaceae</taxon>
        <taxon>Coemansia</taxon>
    </lineage>
</organism>
<feature type="compositionally biased region" description="Polar residues" evidence="1">
    <location>
        <begin position="38"/>
        <end position="50"/>
    </location>
</feature>
<feature type="region of interest" description="Disordered" evidence="1">
    <location>
        <begin position="1"/>
        <end position="21"/>
    </location>
</feature>
<evidence type="ECO:0000256" key="1">
    <source>
        <dbReference type="SAM" id="MobiDB-lite"/>
    </source>
</evidence>
<protein>
    <submittedName>
        <fullName evidence="2">Uncharacterized protein</fullName>
    </submittedName>
</protein>
<proteinExistence type="predicted"/>
<sequence length="441" mass="45663">MIVSTATVSSLSPATSASPEWSSSIKASTDAYFASSPPDVQSTSASVMPETSSSMATVMTSSSIPGKPMPSGPLPVEPVPTLPPIAVDPVPTQPPMPIETMMPSPPAPIAPTIVPSAPAPAPPALATTTSNSPDQALVVIEFFPIVVQPTNVLSESETDCEESEDMTPEPESCTDAVDVPFIVPMTSPPKPIDTMTGMPVLPMPSPLMSIEAMITTPVPVLPMPPAPTSLAPLPPPMVTPVYQTTPVAAIENSVSPSSEAPVIFTGIKISTDDVNTEFFTIPFCDEEVMPTLIPTNVPALPVPTPMPEPTTAPVAPVPAPMPTTAPVMPVVPAVPAPAPSSQVGSESETAATCTPEFITVTIYDEMPVDPVTVTEYVPYFLPVDTDMWTDLFPTPPLEPGPIVWTGAPPPLATNVPTAAQPVIPAPSSSHAPCPTSSWVQV</sequence>
<dbReference type="Proteomes" id="UP001140011">
    <property type="component" value="Unassembled WGS sequence"/>
</dbReference>
<name>A0A9W8H019_9FUNG</name>
<feature type="region of interest" description="Disordered" evidence="1">
    <location>
        <begin position="33"/>
        <end position="68"/>
    </location>
</feature>
<dbReference type="AlphaFoldDB" id="A0A9W8H019"/>
<dbReference type="OrthoDB" id="5594030at2759"/>
<reference evidence="2" key="1">
    <citation type="submission" date="2022-07" db="EMBL/GenBank/DDBJ databases">
        <title>Phylogenomic reconstructions and comparative analyses of Kickxellomycotina fungi.</title>
        <authorList>
            <person name="Reynolds N.K."/>
            <person name="Stajich J.E."/>
            <person name="Barry K."/>
            <person name="Grigoriev I.V."/>
            <person name="Crous P."/>
            <person name="Smith M.E."/>
        </authorList>
    </citation>
    <scope>NUCLEOTIDE SEQUENCE</scope>
    <source>
        <strain evidence="2">BCRC 34297</strain>
    </source>
</reference>
<feature type="compositionally biased region" description="Low complexity" evidence="1">
    <location>
        <begin position="51"/>
        <end position="63"/>
    </location>
</feature>
<evidence type="ECO:0000313" key="3">
    <source>
        <dbReference type="Proteomes" id="UP001140011"/>
    </source>
</evidence>
<accession>A0A9W8H019</accession>
<gene>
    <name evidence="2" type="ORF">GGI19_002248</name>
</gene>